<dbReference type="Gene3D" id="3.30.565.10">
    <property type="entry name" value="Histidine kinase-like ATPase, C-terminal domain"/>
    <property type="match status" value="1"/>
</dbReference>
<organism evidence="7 8">
    <name type="scientific">Chloracidobacterium validum</name>
    <dbReference type="NCBI Taxonomy" id="2821543"/>
    <lineage>
        <taxon>Bacteria</taxon>
        <taxon>Pseudomonadati</taxon>
        <taxon>Acidobacteriota</taxon>
        <taxon>Terriglobia</taxon>
        <taxon>Terriglobales</taxon>
        <taxon>Acidobacteriaceae</taxon>
        <taxon>Chloracidobacterium</taxon>
    </lineage>
</organism>
<keyword evidence="3" id="KW-0808">Transferase</keyword>
<evidence type="ECO:0000256" key="3">
    <source>
        <dbReference type="ARBA" id="ARBA00022679"/>
    </source>
</evidence>
<evidence type="ECO:0000256" key="2">
    <source>
        <dbReference type="ARBA" id="ARBA00012438"/>
    </source>
</evidence>
<feature type="domain" description="Histidine kinase" evidence="6">
    <location>
        <begin position="1"/>
        <end position="53"/>
    </location>
</feature>
<evidence type="ECO:0000313" key="7">
    <source>
        <dbReference type="EMBL" id="QUW01882.1"/>
    </source>
</evidence>
<dbReference type="PANTHER" id="PTHR43711">
    <property type="entry name" value="TWO-COMPONENT HISTIDINE KINASE"/>
    <property type="match status" value="1"/>
</dbReference>
<evidence type="ECO:0000259" key="6">
    <source>
        <dbReference type="PROSITE" id="PS50109"/>
    </source>
</evidence>
<dbReference type="EMBL" id="CP072648">
    <property type="protein sequence ID" value="QUW01882.1"/>
    <property type="molecule type" value="Genomic_DNA"/>
</dbReference>
<protein>
    <recommendedName>
        <fullName evidence="2">histidine kinase</fullName>
        <ecNumber evidence="2">2.7.13.3</ecNumber>
    </recommendedName>
</protein>
<dbReference type="PANTHER" id="PTHR43711:SF1">
    <property type="entry name" value="HISTIDINE KINASE 1"/>
    <property type="match status" value="1"/>
</dbReference>
<dbReference type="InterPro" id="IPR036890">
    <property type="entry name" value="HATPase_C_sf"/>
</dbReference>
<evidence type="ECO:0000313" key="8">
    <source>
        <dbReference type="Proteomes" id="UP000676506"/>
    </source>
</evidence>
<keyword evidence="4" id="KW-0418">Kinase</keyword>
<dbReference type="EC" id="2.7.13.3" evidence="2"/>
<dbReference type="Proteomes" id="UP000676506">
    <property type="component" value="Chromosome 1"/>
</dbReference>
<dbReference type="PROSITE" id="PS50109">
    <property type="entry name" value="HIS_KIN"/>
    <property type="match status" value="1"/>
</dbReference>
<evidence type="ECO:0000256" key="1">
    <source>
        <dbReference type="ARBA" id="ARBA00000085"/>
    </source>
</evidence>
<dbReference type="InterPro" id="IPR003594">
    <property type="entry name" value="HATPase_dom"/>
</dbReference>
<keyword evidence="5" id="KW-0902">Two-component regulatory system</keyword>
<dbReference type="InterPro" id="IPR050736">
    <property type="entry name" value="Sensor_HK_Regulatory"/>
</dbReference>
<proteinExistence type="predicted"/>
<accession>A0ABX8B4I2</accession>
<name>A0ABX8B4I2_9BACT</name>
<dbReference type="RefSeq" id="WP_211427774.1">
    <property type="nucleotide sequence ID" value="NZ_CP072648.1"/>
</dbReference>
<gene>
    <name evidence="7" type="ORF">J8C06_05735</name>
</gene>
<evidence type="ECO:0000256" key="4">
    <source>
        <dbReference type="ARBA" id="ARBA00022777"/>
    </source>
</evidence>
<dbReference type="Pfam" id="PF02518">
    <property type="entry name" value="HATPase_c"/>
    <property type="match status" value="1"/>
</dbReference>
<comment type="catalytic activity">
    <reaction evidence="1">
        <text>ATP + protein L-histidine = ADP + protein N-phospho-L-histidine.</text>
        <dbReference type="EC" id="2.7.13.3"/>
    </reaction>
</comment>
<keyword evidence="8" id="KW-1185">Reference proteome</keyword>
<dbReference type="InterPro" id="IPR004358">
    <property type="entry name" value="Sig_transdc_His_kin-like_C"/>
</dbReference>
<reference evidence="7 8" key="1">
    <citation type="submission" date="2021-03" db="EMBL/GenBank/DDBJ databases">
        <title>Genomic and phenotypic characterization of Chloracidobacterium isolates provides evidence for multiple species.</title>
        <authorList>
            <person name="Saini M.K."/>
            <person name="Costas A.M.G."/>
            <person name="Tank M."/>
            <person name="Bryant D.A."/>
        </authorList>
    </citation>
    <scope>NUCLEOTIDE SEQUENCE [LARGE SCALE GENOMIC DNA]</scope>
    <source>
        <strain evidence="7 8">BV2-C</strain>
    </source>
</reference>
<evidence type="ECO:0000256" key="5">
    <source>
        <dbReference type="ARBA" id="ARBA00023012"/>
    </source>
</evidence>
<sequence>MAIFEAFYTTKPHGLGLGLAICRSIVEDHGGRLWVIPNDGPGVTFQFTLAARA</sequence>
<dbReference type="InterPro" id="IPR005467">
    <property type="entry name" value="His_kinase_dom"/>
</dbReference>
<dbReference type="SUPFAM" id="SSF55874">
    <property type="entry name" value="ATPase domain of HSP90 chaperone/DNA topoisomerase II/histidine kinase"/>
    <property type="match status" value="1"/>
</dbReference>
<dbReference type="PRINTS" id="PR00344">
    <property type="entry name" value="BCTRLSENSOR"/>
</dbReference>